<dbReference type="EMBL" id="JAGMUV010000015">
    <property type="protein sequence ID" value="KAH7133708.1"/>
    <property type="molecule type" value="Genomic_DNA"/>
</dbReference>
<feature type="compositionally biased region" description="Low complexity" evidence="1">
    <location>
        <begin position="16"/>
        <end position="30"/>
    </location>
</feature>
<proteinExistence type="predicted"/>
<protein>
    <recommendedName>
        <fullName evidence="2">Heterokaryon incompatibility domain-containing protein</fullName>
    </recommendedName>
</protein>
<dbReference type="PANTHER" id="PTHR33112">
    <property type="entry name" value="DOMAIN PROTEIN, PUTATIVE-RELATED"/>
    <property type="match status" value="1"/>
</dbReference>
<dbReference type="Proteomes" id="UP000738349">
    <property type="component" value="Unassembled WGS sequence"/>
</dbReference>
<sequence length="1046" mass="117992">MEDDEEALSGLTSLLDIGSDNGPSPGSGNIGHTSVTLKCPTCRDLQRASIPKSPTGEPLSGDEALRAMGFLPPPGYVEVRPAVFGQLTYHDYYFIKSWTPPWPRATTWIKSAIEGCRGCQIVVEGASSFCPGWFEDVSKSPDALEHDLCENKIILAMAKRLDGPLLVWLVDTNEPWLNRRNICLEIFTHPDHPRCWPTVGSAEPVAFHLGDAQSIRTMKRWIKTCCDTHDECRKPEPDFMPTRLLELHRKEGKVQARLVEGSFNPQQPYVALSYCWGTIRSEPHFLKTTKDTLEQHRQALPLDKMPLGIRHILDIVLNLDYKYLWVDSLCIIQGDAADWNAEAGNMTHVYANAHLVIGNNRNYECVDSLLEHQQFACTHFTNVFDIPSGDKYCPKFMARPVQTSDSRNPYISDGNTLPQMIPADHNYENPKAYVRIIPEILHGMLPGMPRMWPLRARGWTLQENLLATRFLDLCSNEMNWKCVQLNQCECGGTFTPKKSLSIVGNTQLCDDKCLSILLDKTVKLNPKNSLVTYTTWMSILGQYSGRSLTFGRDALIAIMGLEKAFKAVIERMTGGDAWNFCNGVPGHHPDHPDQAVHFLLWRRDRDETDATSITTRTSQWPHTAQAFTLPLSHKHFALARGRATVPDLYYDMEMIIREVHNRQVITGDSYVFPLDKPITNPRFPSWHFIGSCARKQIGGNPYCFNFLLLEGSLALGTEVKGFNSSVQIDEMVMGDISILDSDAISANMASSKVSDPHLKGFIGHIPGGKPVQGHITLSGPIFRVRLRTVTMQKSKLTDDGQPFSLHTVLRGAIEQELNVTLHHLRTPDDEVLEFVPDARHIAFGKLDEMRDVFPCTAMIKDCILTERNHLLKTAKNGPTKHANSQTDSTFSQFHGHLTQKDSLFWDMGMKAGPHKVVEWPGFPPLEPEVSYHLGDETPNVSSLWPCYRSDRGTKFCPDLTCRCRKGWIGEDDDYPAYALKMGEYVMERTDGFRAICMAYMVLTRCAQPNNTDPFSRIGLGYTMMYPKEPGYQDPFRHARNYKITIV</sequence>
<evidence type="ECO:0000313" key="3">
    <source>
        <dbReference type="EMBL" id="KAH7133708.1"/>
    </source>
</evidence>
<evidence type="ECO:0000256" key="1">
    <source>
        <dbReference type="SAM" id="MobiDB-lite"/>
    </source>
</evidence>
<dbReference type="OrthoDB" id="10416275at2759"/>
<feature type="region of interest" description="Disordered" evidence="1">
    <location>
        <begin position="1"/>
        <end position="30"/>
    </location>
</feature>
<gene>
    <name evidence="3" type="ORF">EDB81DRAFT_887521</name>
</gene>
<feature type="domain" description="Heterokaryon incompatibility" evidence="2">
    <location>
        <begin position="269"/>
        <end position="364"/>
    </location>
</feature>
<dbReference type="InterPro" id="IPR010730">
    <property type="entry name" value="HET"/>
</dbReference>
<reference evidence="3" key="1">
    <citation type="journal article" date="2021" name="Nat. Commun.">
        <title>Genetic determinants of endophytism in the Arabidopsis root mycobiome.</title>
        <authorList>
            <person name="Mesny F."/>
            <person name="Miyauchi S."/>
            <person name="Thiergart T."/>
            <person name="Pickel B."/>
            <person name="Atanasova L."/>
            <person name="Karlsson M."/>
            <person name="Huettel B."/>
            <person name="Barry K.W."/>
            <person name="Haridas S."/>
            <person name="Chen C."/>
            <person name="Bauer D."/>
            <person name="Andreopoulos W."/>
            <person name="Pangilinan J."/>
            <person name="LaButti K."/>
            <person name="Riley R."/>
            <person name="Lipzen A."/>
            <person name="Clum A."/>
            <person name="Drula E."/>
            <person name="Henrissat B."/>
            <person name="Kohler A."/>
            <person name="Grigoriev I.V."/>
            <person name="Martin F.M."/>
            <person name="Hacquard S."/>
        </authorList>
    </citation>
    <scope>NUCLEOTIDE SEQUENCE</scope>
    <source>
        <strain evidence="3">MPI-CAGE-AT-0147</strain>
    </source>
</reference>
<dbReference type="AlphaFoldDB" id="A0A9P9E9T9"/>
<dbReference type="Pfam" id="PF06985">
    <property type="entry name" value="HET"/>
    <property type="match status" value="1"/>
</dbReference>
<organism evidence="3 4">
    <name type="scientific">Dactylonectria macrodidyma</name>
    <dbReference type="NCBI Taxonomy" id="307937"/>
    <lineage>
        <taxon>Eukaryota</taxon>
        <taxon>Fungi</taxon>
        <taxon>Dikarya</taxon>
        <taxon>Ascomycota</taxon>
        <taxon>Pezizomycotina</taxon>
        <taxon>Sordariomycetes</taxon>
        <taxon>Hypocreomycetidae</taxon>
        <taxon>Hypocreales</taxon>
        <taxon>Nectriaceae</taxon>
        <taxon>Dactylonectria</taxon>
    </lineage>
</organism>
<dbReference type="PANTHER" id="PTHR33112:SF16">
    <property type="entry name" value="HETEROKARYON INCOMPATIBILITY DOMAIN-CONTAINING PROTEIN"/>
    <property type="match status" value="1"/>
</dbReference>
<name>A0A9P9E9T9_9HYPO</name>
<comment type="caution">
    <text evidence="3">The sequence shown here is derived from an EMBL/GenBank/DDBJ whole genome shotgun (WGS) entry which is preliminary data.</text>
</comment>
<keyword evidence="4" id="KW-1185">Reference proteome</keyword>
<evidence type="ECO:0000259" key="2">
    <source>
        <dbReference type="Pfam" id="PF06985"/>
    </source>
</evidence>
<accession>A0A9P9E9T9</accession>
<evidence type="ECO:0000313" key="4">
    <source>
        <dbReference type="Proteomes" id="UP000738349"/>
    </source>
</evidence>